<dbReference type="GeneID" id="30983649"/>
<evidence type="ECO:0000313" key="1">
    <source>
        <dbReference type="EMBL" id="ODV81113.1"/>
    </source>
</evidence>
<organism evidence="1 2">
    <name type="scientific">Suhomyces tanzawaensis NRRL Y-17324</name>
    <dbReference type="NCBI Taxonomy" id="984487"/>
    <lineage>
        <taxon>Eukaryota</taxon>
        <taxon>Fungi</taxon>
        <taxon>Dikarya</taxon>
        <taxon>Ascomycota</taxon>
        <taxon>Saccharomycotina</taxon>
        <taxon>Pichiomycetes</taxon>
        <taxon>Debaryomycetaceae</taxon>
        <taxon>Suhomyces</taxon>
    </lineage>
</organism>
<dbReference type="Gene3D" id="3.90.1410.10">
    <property type="entry name" value="set domain protein methyltransferase, domain 1"/>
    <property type="match status" value="1"/>
</dbReference>
<dbReference type="PANTHER" id="PTHR13271:SF147">
    <property type="entry name" value="PROTEIN-LYSINE N-METHYLTRANSFERASE EFM1-RELATED"/>
    <property type="match status" value="1"/>
</dbReference>
<sequence length="602" mass="69040">MTLAQIDQLLDWAAQNGAVVSKDLKFKEISTNNIGAIYESSQPSNDYQISLPINLVLTLKEATKGLNSGLTEGTFEEIANKTSNINSVLKLYLSRERSNNYLQKSFYQPYLQLLPTLEQINSPYTWSASDKALLKGTNLGESLRGNLTHIIEEWWQLINLLPESIDKPAEHFINMKFYYEHKFHTDDDLHKYFIQDEDINNWTSFPNYLWASLILKSRSFPAYLLKETTKVEYKKDEAMLLPIVDLLNHDSKAQVEWIVKDGFFNFKSNDAISKGSQIFNNYGMKGNEELLLAYGFCTENNPADSAALKIKIPEELIAELKSNGIKLPTLEDYTTSVVRSEGQEIQQDYKDGLLFFITQNNLPENLVQVFQYLIKNPWESGISLRMKLAGINQLRKALEAKNKLINPASSGSANARSVEIYTQSQKQIFQSTIKKLKSQEKKLLADPENKPKFITLKNVYKKDHKLLQSLLVSLGAVSYESILENELQDQVWLLYLLRCYNRDEYLTGEIDEDGDEENYLPLWIKEYFEKVEKMEVSAAELLQYRHLHEGLIVPLSKSVPEIYSKGKWGVKELALSAKLLDNISFVRGKEQECILVEPEQTS</sequence>
<dbReference type="SUPFAM" id="SSF82199">
    <property type="entry name" value="SET domain"/>
    <property type="match status" value="1"/>
</dbReference>
<dbReference type="GO" id="GO:0005634">
    <property type="term" value="C:nucleus"/>
    <property type="evidence" value="ECO:0007669"/>
    <property type="project" value="TreeGrafter"/>
</dbReference>
<dbReference type="AlphaFoldDB" id="A0A1E4SNM4"/>
<protein>
    <submittedName>
        <fullName evidence="1">SET domain-containing protein</fullName>
    </submittedName>
</protein>
<dbReference type="Proteomes" id="UP000094285">
    <property type="component" value="Unassembled WGS sequence"/>
</dbReference>
<dbReference type="InterPro" id="IPR046341">
    <property type="entry name" value="SET_dom_sf"/>
</dbReference>
<dbReference type="STRING" id="984487.A0A1E4SNM4"/>
<evidence type="ECO:0000313" key="2">
    <source>
        <dbReference type="Proteomes" id="UP000094285"/>
    </source>
</evidence>
<dbReference type="PANTHER" id="PTHR13271">
    <property type="entry name" value="UNCHARACTERIZED PUTATIVE METHYLTRANSFERASE"/>
    <property type="match status" value="1"/>
</dbReference>
<dbReference type="EMBL" id="KV453910">
    <property type="protein sequence ID" value="ODV81113.1"/>
    <property type="molecule type" value="Genomic_DNA"/>
</dbReference>
<proteinExistence type="predicted"/>
<accession>A0A1E4SNM4</accession>
<dbReference type="GO" id="GO:0016279">
    <property type="term" value="F:protein-lysine N-methyltransferase activity"/>
    <property type="evidence" value="ECO:0007669"/>
    <property type="project" value="TreeGrafter"/>
</dbReference>
<dbReference type="RefSeq" id="XP_020066235.1">
    <property type="nucleotide sequence ID" value="XM_020209513.1"/>
</dbReference>
<dbReference type="OrthoDB" id="42889at2759"/>
<gene>
    <name evidence="1" type="ORF">CANTADRAFT_47855</name>
</gene>
<dbReference type="InterPro" id="IPR050600">
    <property type="entry name" value="SETD3_SETD6_MTase"/>
</dbReference>
<name>A0A1E4SNM4_9ASCO</name>
<keyword evidence="2" id="KW-1185">Reference proteome</keyword>
<reference evidence="2" key="1">
    <citation type="submission" date="2016-05" db="EMBL/GenBank/DDBJ databases">
        <title>Comparative genomics of biotechnologically important yeasts.</title>
        <authorList>
            <consortium name="DOE Joint Genome Institute"/>
            <person name="Riley R."/>
            <person name="Haridas S."/>
            <person name="Wolfe K.H."/>
            <person name="Lopes M.R."/>
            <person name="Hittinger C.T."/>
            <person name="Goker M."/>
            <person name="Salamov A."/>
            <person name="Wisecaver J."/>
            <person name="Long T.M."/>
            <person name="Aerts A.L."/>
            <person name="Barry K."/>
            <person name="Choi C."/>
            <person name="Clum A."/>
            <person name="Coughlan A.Y."/>
            <person name="Deshpande S."/>
            <person name="Douglass A.P."/>
            <person name="Hanson S.J."/>
            <person name="Klenk H.-P."/>
            <person name="Labutti K."/>
            <person name="Lapidus A."/>
            <person name="Lindquist E."/>
            <person name="Lipzen A."/>
            <person name="Meier-Kolthoff J.P."/>
            <person name="Ohm R.A."/>
            <person name="Otillar R.P."/>
            <person name="Pangilinan J."/>
            <person name="Peng Y."/>
            <person name="Rokas A."/>
            <person name="Rosa C.A."/>
            <person name="Scheuner C."/>
            <person name="Sibirny A.A."/>
            <person name="Slot J.C."/>
            <person name="Stielow J.B."/>
            <person name="Sun H."/>
            <person name="Kurtzman C.P."/>
            <person name="Blackwell M."/>
            <person name="Grigoriev I.V."/>
            <person name="Jeffries T.W."/>
        </authorList>
    </citation>
    <scope>NUCLEOTIDE SEQUENCE [LARGE SCALE GENOMIC DNA]</scope>
    <source>
        <strain evidence="2">NRRL Y-17324</strain>
    </source>
</reference>